<dbReference type="AlphaFoldDB" id="A0A1A6GUL5"/>
<comment type="caution">
    <text evidence="2">The sequence shown here is derived from an EMBL/GenBank/DDBJ whole genome shotgun (WGS) entry which is preliminary data.</text>
</comment>
<dbReference type="Proteomes" id="UP000092124">
    <property type="component" value="Unassembled WGS sequence"/>
</dbReference>
<evidence type="ECO:0000256" key="1">
    <source>
        <dbReference type="SAM" id="MobiDB-lite"/>
    </source>
</evidence>
<reference evidence="2 3" key="1">
    <citation type="submission" date="2016-06" db="EMBL/GenBank/DDBJ databases">
        <title>The Draft Genome Sequence and Annotation of the Desert Woodrat Neotoma lepida.</title>
        <authorList>
            <person name="Campbell M."/>
            <person name="Oakeson K.F."/>
            <person name="Yandell M."/>
            <person name="Halpert J.R."/>
            <person name="Dearing D."/>
        </authorList>
    </citation>
    <scope>NUCLEOTIDE SEQUENCE [LARGE SCALE GENOMIC DNA]</scope>
    <source>
        <strain evidence="2">417</strain>
        <tissue evidence="2">Liver</tissue>
    </source>
</reference>
<protein>
    <submittedName>
        <fullName evidence="2">Uncharacterized protein</fullName>
    </submittedName>
</protein>
<feature type="compositionally biased region" description="Low complexity" evidence="1">
    <location>
        <begin position="1"/>
        <end position="16"/>
    </location>
</feature>
<evidence type="ECO:0000313" key="3">
    <source>
        <dbReference type="Proteomes" id="UP000092124"/>
    </source>
</evidence>
<sequence length="64" mass="6804">MLDLSFSSTFSGSPSEDSCHASSQTGKEMQRQHGIIEKVKASITTMLTLAAPQGDGLYKELAGK</sequence>
<gene>
    <name evidence="2" type="ORF">A6R68_01431</name>
</gene>
<name>A0A1A6GUL5_NEOLE</name>
<evidence type="ECO:0000313" key="2">
    <source>
        <dbReference type="EMBL" id="OBS70028.1"/>
    </source>
</evidence>
<dbReference type="EMBL" id="LZPO01066479">
    <property type="protein sequence ID" value="OBS70028.1"/>
    <property type="molecule type" value="Genomic_DNA"/>
</dbReference>
<accession>A0A1A6GUL5</accession>
<proteinExistence type="predicted"/>
<organism evidence="2 3">
    <name type="scientific">Neotoma lepida</name>
    <name type="common">Desert woodrat</name>
    <dbReference type="NCBI Taxonomy" id="56216"/>
    <lineage>
        <taxon>Eukaryota</taxon>
        <taxon>Metazoa</taxon>
        <taxon>Chordata</taxon>
        <taxon>Craniata</taxon>
        <taxon>Vertebrata</taxon>
        <taxon>Euteleostomi</taxon>
        <taxon>Mammalia</taxon>
        <taxon>Eutheria</taxon>
        <taxon>Euarchontoglires</taxon>
        <taxon>Glires</taxon>
        <taxon>Rodentia</taxon>
        <taxon>Myomorpha</taxon>
        <taxon>Muroidea</taxon>
        <taxon>Cricetidae</taxon>
        <taxon>Neotominae</taxon>
        <taxon>Neotoma</taxon>
    </lineage>
</organism>
<keyword evidence="3" id="KW-1185">Reference proteome</keyword>
<feature type="region of interest" description="Disordered" evidence="1">
    <location>
        <begin position="1"/>
        <end position="32"/>
    </location>
</feature>